<evidence type="ECO:0000313" key="2">
    <source>
        <dbReference type="EMBL" id="HFW33274.1"/>
    </source>
</evidence>
<dbReference type="SMART" id="SM00327">
    <property type="entry name" value="VWA"/>
    <property type="match status" value="1"/>
</dbReference>
<dbReference type="InterPro" id="IPR036465">
    <property type="entry name" value="vWFA_dom_sf"/>
</dbReference>
<protein>
    <submittedName>
        <fullName evidence="2">VWA domain-containing protein</fullName>
    </submittedName>
</protein>
<dbReference type="AlphaFoldDB" id="A0A7C3MAP6"/>
<dbReference type="SUPFAM" id="SSF53300">
    <property type="entry name" value="vWA-like"/>
    <property type="match status" value="1"/>
</dbReference>
<dbReference type="InterPro" id="IPR002035">
    <property type="entry name" value="VWF_A"/>
</dbReference>
<organism evidence="2">
    <name type="scientific">Archaeoglobus fulgidus</name>
    <dbReference type="NCBI Taxonomy" id="2234"/>
    <lineage>
        <taxon>Archaea</taxon>
        <taxon>Methanobacteriati</taxon>
        <taxon>Methanobacteriota</taxon>
        <taxon>Archaeoglobi</taxon>
        <taxon>Archaeoglobales</taxon>
        <taxon>Archaeoglobaceae</taxon>
        <taxon>Archaeoglobus</taxon>
    </lineage>
</organism>
<evidence type="ECO:0000259" key="1">
    <source>
        <dbReference type="SMART" id="SM00327"/>
    </source>
</evidence>
<accession>A0A7C3MAP6</accession>
<feature type="domain" description="VWFA" evidence="1">
    <location>
        <begin position="230"/>
        <end position="399"/>
    </location>
</feature>
<dbReference type="CDD" id="cd00198">
    <property type="entry name" value="vWFA"/>
    <property type="match status" value="1"/>
</dbReference>
<reference evidence="2" key="1">
    <citation type="journal article" date="2020" name="mSystems">
        <title>Genome- and Community-Level Interaction Insights into Carbon Utilization and Element Cycling Functions of Hydrothermarchaeota in Hydrothermal Sediment.</title>
        <authorList>
            <person name="Zhou Z."/>
            <person name="Liu Y."/>
            <person name="Xu W."/>
            <person name="Pan J."/>
            <person name="Luo Z.H."/>
            <person name="Li M."/>
        </authorList>
    </citation>
    <scope>NUCLEOTIDE SEQUENCE [LARGE SCALE GENOMIC DNA]</scope>
    <source>
        <strain evidence="2">SpSt-87</strain>
    </source>
</reference>
<dbReference type="Gene3D" id="3.40.50.410">
    <property type="entry name" value="von Willebrand factor, type A domain"/>
    <property type="match status" value="1"/>
</dbReference>
<dbReference type="EMBL" id="DTLB01000054">
    <property type="protein sequence ID" value="HFW33274.1"/>
    <property type="molecule type" value="Genomic_DNA"/>
</dbReference>
<dbReference type="Pfam" id="PF13519">
    <property type="entry name" value="VWA_2"/>
    <property type="match status" value="1"/>
</dbReference>
<comment type="caution">
    <text evidence="2">The sequence shown here is derived from an EMBL/GenBank/DDBJ whole genome shotgun (WGS) entry which is preliminary data.</text>
</comment>
<sequence length="399" mass="46263">MIDKPECKACRKGFQLSELLDDLLYALFNPYYREQGKFDPTELIRKYLRDEMKKMDGNPFFREFARDLGFFDGYWTEQLERYQMAKKMAWEELKEMIENGKLKREELSADKLIENFFDEVVEELKKSGYIECVEGRFHRRIVRYRAIAEKIIGEKILSIALEELEKRGRGEHLTEKEGVSIFSGESIVEFDPFLHSFDNIDLCESLVKSAIKGGAGLEEIVARQTKHSERCVYVMLIDVSDSMRGKKIVGAIEAGIALRRAIERKGSDDELEVVAFNHRTFRVRGEEILNLEPRGRTDIGLALKTAREILSEKRGTGIVFLISDGEPTSSYDPRITPWACALREARQLRKVHAKLQIVMFGNEIRFLELCSLMARLCGNSMLFHFSDPLNLKKYILRRF</sequence>
<proteinExistence type="predicted"/>
<name>A0A7C3MAP6_ARCFL</name>
<gene>
    <name evidence="2" type="ORF">ENW66_10075</name>
</gene>